<organism evidence="2 3">
    <name type="scientific">Botryotinia convoluta</name>
    <dbReference type="NCBI Taxonomy" id="54673"/>
    <lineage>
        <taxon>Eukaryota</taxon>
        <taxon>Fungi</taxon>
        <taxon>Dikarya</taxon>
        <taxon>Ascomycota</taxon>
        <taxon>Pezizomycotina</taxon>
        <taxon>Leotiomycetes</taxon>
        <taxon>Helotiales</taxon>
        <taxon>Sclerotiniaceae</taxon>
        <taxon>Botryotinia</taxon>
    </lineage>
</organism>
<comment type="caution">
    <text evidence="2">The sequence shown here is derived from an EMBL/GenBank/DDBJ whole genome shotgun (WGS) entry which is preliminary data.</text>
</comment>
<feature type="compositionally biased region" description="Polar residues" evidence="1">
    <location>
        <begin position="98"/>
        <end position="107"/>
    </location>
</feature>
<evidence type="ECO:0000313" key="2">
    <source>
        <dbReference type="EMBL" id="TGO58152.1"/>
    </source>
</evidence>
<protein>
    <submittedName>
        <fullName evidence="2">Uncharacterized protein</fullName>
    </submittedName>
</protein>
<feature type="region of interest" description="Disordered" evidence="1">
    <location>
        <begin position="87"/>
        <end position="107"/>
    </location>
</feature>
<dbReference type="AlphaFoldDB" id="A0A4Z1IEZ3"/>
<feature type="compositionally biased region" description="Basic and acidic residues" evidence="1">
    <location>
        <begin position="9"/>
        <end position="42"/>
    </location>
</feature>
<gene>
    <name evidence="2" type="ORF">BCON_0058g00350</name>
</gene>
<name>A0A4Z1IEZ3_9HELO</name>
<accession>A0A4Z1IEZ3</accession>
<feature type="region of interest" description="Disordered" evidence="1">
    <location>
        <begin position="1"/>
        <end position="70"/>
    </location>
</feature>
<proteinExistence type="predicted"/>
<dbReference type="Proteomes" id="UP000297527">
    <property type="component" value="Unassembled WGS sequence"/>
</dbReference>
<sequence>MPQRSSRPSTEKPDSRDFKHARDYREAEKSRDVRPPVLREHVYVPAIASDGQKQEKSSCPPIKKVADPVNNQGKAEVTWRVGEKREKPEVVIPKNKIVHQQTPDPRK</sequence>
<dbReference type="OrthoDB" id="10508989at2759"/>
<dbReference type="EMBL" id="PQXN01000058">
    <property type="protein sequence ID" value="TGO58152.1"/>
    <property type="molecule type" value="Genomic_DNA"/>
</dbReference>
<evidence type="ECO:0000313" key="3">
    <source>
        <dbReference type="Proteomes" id="UP000297527"/>
    </source>
</evidence>
<reference evidence="2 3" key="1">
    <citation type="submission" date="2017-12" db="EMBL/GenBank/DDBJ databases">
        <title>Comparative genomics of Botrytis spp.</title>
        <authorList>
            <person name="Valero-Jimenez C.A."/>
            <person name="Tapia P."/>
            <person name="Veloso J."/>
            <person name="Silva-Moreno E."/>
            <person name="Staats M."/>
            <person name="Valdes J.H."/>
            <person name="Van Kan J.A.L."/>
        </authorList>
    </citation>
    <scope>NUCLEOTIDE SEQUENCE [LARGE SCALE GENOMIC DNA]</scope>
    <source>
        <strain evidence="2 3">MUCL11595</strain>
    </source>
</reference>
<keyword evidence="3" id="KW-1185">Reference proteome</keyword>
<evidence type="ECO:0000256" key="1">
    <source>
        <dbReference type="SAM" id="MobiDB-lite"/>
    </source>
</evidence>